<dbReference type="InterPro" id="IPR036873">
    <property type="entry name" value="Rhodanese-like_dom_sf"/>
</dbReference>
<dbReference type="PANTHER" id="PTHR43031">
    <property type="entry name" value="FAD-DEPENDENT OXIDOREDUCTASE"/>
    <property type="match status" value="1"/>
</dbReference>
<organism evidence="2 3">
    <name type="scientific">Psychrilyobacter piezotolerans</name>
    <dbReference type="NCBI Taxonomy" id="2293438"/>
    <lineage>
        <taxon>Bacteria</taxon>
        <taxon>Fusobacteriati</taxon>
        <taxon>Fusobacteriota</taxon>
        <taxon>Fusobacteriia</taxon>
        <taxon>Fusobacteriales</taxon>
        <taxon>Fusobacteriaceae</taxon>
        <taxon>Psychrilyobacter</taxon>
    </lineage>
</organism>
<keyword evidence="3" id="KW-1185">Reference proteome</keyword>
<feature type="domain" description="Rhodanese" evidence="1">
    <location>
        <begin position="31"/>
        <end position="127"/>
    </location>
</feature>
<dbReference type="PANTHER" id="PTHR43031:SF1">
    <property type="entry name" value="PYRIDINE NUCLEOTIDE-DISULPHIDE OXIDOREDUCTASE"/>
    <property type="match status" value="1"/>
</dbReference>
<proteinExistence type="predicted"/>
<dbReference type="Pfam" id="PF00581">
    <property type="entry name" value="Rhodanese"/>
    <property type="match status" value="1"/>
</dbReference>
<evidence type="ECO:0000259" key="1">
    <source>
        <dbReference type="PROSITE" id="PS50206"/>
    </source>
</evidence>
<dbReference type="CDD" id="cd00158">
    <property type="entry name" value="RHOD"/>
    <property type="match status" value="1"/>
</dbReference>
<name>A0ABX9KL62_9FUSO</name>
<dbReference type="PROSITE" id="PS50206">
    <property type="entry name" value="RHODANESE_3"/>
    <property type="match status" value="1"/>
</dbReference>
<dbReference type="Gene3D" id="3.40.250.10">
    <property type="entry name" value="Rhodanese-like domain"/>
    <property type="match status" value="1"/>
</dbReference>
<dbReference type="InterPro" id="IPR001763">
    <property type="entry name" value="Rhodanese-like_dom"/>
</dbReference>
<evidence type="ECO:0000313" key="2">
    <source>
        <dbReference type="EMBL" id="REI43295.1"/>
    </source>
</evidence>
<dbReference type="SUPFAM" id="SSF52821">
    <property type="entry name" value="Rhodanese/Cell cycle control phosphatase"/>
    <property type="match status" value="1"/>
</dbReference>
<dbReference type="Proteomes" id="UP000263486">
    <property type="component" value="Unassembled WGS sequence"/>
</dbReference>
<accession>A0ABX9KL62</accession>
<dbReference type="SMART" id="SM00450">
    <property type="entry name" value="RHOD"/>
    <property type="match status" value="1"/>
</dbReference>
<reference evidence="2 3" key="1">
    <citation type="submission" date="2018-08" db="EMBL/GenBank/DDBJ databases">
        <title>Draft genome sequence of Psychrilyobacter sp. strain SD5 isolated from Black Sea water.</title>
        <authorList>
            <person name="Yadav S."/>
            <person name="Villanueva L."/>
            <person name="Damste J.S.S."/>
        </authorList>
    </citation>
    <scope>NUCLEOTIDE SEQUENCE [LARGE SCALE GENOMIC DNA]</scope>
    <source>
        <strain evidence="2 3">SD5</strain>
    </source>
</reference>
<comment type="caution">
    <text evidence="2">The sequence shown here is derived from an EMBL/GenBank/DDBJ whole genome shotgun (WGS) entry which is preliminary data.</text>
</comment>
<sequence>MGRGKMAGIISDLFGWDKHLEVDKDGALDLIGDDAIVIDVRNESKRKKVEPIFDETINVEFKEFETKIKDLLEKKEITKDDSYVVFCTTGAKGLKAVKILRKYGFEKSFNMKYGTNAWHANDDGCGT</sequence>
<dbReference type="EMBL" id="QUAJ01000001">
    <property type="protein sequence ID" value="REI43295.1"/>
    <property type="molecule type" value="Genomic_DNA"/>
</dbReference>
<protein>
    <submittedName>
        <fullName evidence="2">Rhodanese-like domain-containing protein</fullName>
    </submittedName>
</protein>
<gene>
    <name evidence="2" type="ORF">DYH56_01170</name>
</gene>
<evidence type="ECO:0000313" key="3">
    <source>
        <dbReference type="Proteomes" id="UP000263486"/>
    </source>
</evidence>
<dbReference type="InterPro" id="IPR050229">
    <property type="entry name" value="GlpE_sulfurtransferase"/>
</dbReference>